<gene>
    <name evidence="2" type="ORF">NPX13_g9918</name>
</gene>
<evidence type="ECO:0000313" key="3">
    <source>
        <dbReference type="Proteomes" id="UP001148614"/>
    </source>
</evidence>
<protein>
    <submittedName>
        <fullName evidence="2">Uncharacterized protein</fullName>
    </submittedName>
</protein>
<organism evidence="2 3">
    <name type="scientific">Xylaria arbuscula</name>
    <dbReference type="NCBI Taxonomy" id="114810"/>
    <lineage>
        <taxon>Eukaryota</taxon>
        <taxon>Fungi</taxon>
        <taxon>Dikarya</taxon>
        <taxon>Ascomycota</taxon>
        <taxon>Pezizomycotina</taxon>
        <taxon>Sordariomycetes</taxon>
        <taxon>Xylariomycetidae</taxon>
        <taxon>Xylariales</taxon>
        <taxon>Xylariaceae</taxon>
        <taxon>Xylaria</taxon>
    </lineage>
</organism>
<accession>A0A9W8TIE6</accession>
<keyword evidence="3" id="KW-1185">Reference proteome</keyword>
<name>A0A9W8TIE6_9PEZI</name>
<dbReference type="AlphaFoldDB" id="A0A9W8TIE6"/>
<dbReference type="Proteomes" id="UP001148614">
    <property type="component" value="Unassembled WGS sequence"/>
</dbReference>
<evidence type="ECO:0000313" key="2">
    <source>
        <dbReference type="EMBL" id="KAJ3557473.1"/>
    </source>
</evidence>
<dbReference type="EMBL" id="JANPWZ010002601">
    <property type="protein sequence ID" value="KAJ3557473.1"/>
    <property type="molecule type" value="Genomic_DNA"/>
</dbReference>
<reference evidence="2" key="1">
    <citation type="submission" date="2022-07" db="EMBL/GenBank/DDBJ databases">
        <title>Genome Sequence of Xylaria arbuscula.</title>
        <authorList>
            <person name="Buettner E."/>
        </authorList>
    </citation>
    <scope>NUCLEOTIDE SEQUENCE</scope>
    <source>
        <strain evidence="2">VT107</strain>
    </source>
</reference>
<feature type="region of interest" description="Disordered" evidence="1">
    <location>
        <begin position="1"/>
        <end position="45"/>
    </location>
</feature>
<sequence>MEDPMSLEGSMTLREALRQQRPPVHSNLTPDPSDLPDPENEEDDPRFNWQLVENVSRWDEFNLTNLENGYGRLLDQNFTPNTVVPQPQQELGHVVIINQPEDINHLIRWNHRLMNLTLDFSKSHLRIHPHRVLRHECTIAGVRVVVPPIERRVQSDVDHVISLASPLDNTPAEILVTGIGKPSSEFSMRSVANDVRALNEDNLWAIKELAHSCYNAKTRYGYVCKP</sequence>
<evidence type="ECO:0000256" key="1">
    <source>
        <dbReference type="SAM" id="MobiDB-lite"/>
    </source>
</evidence>
<feature type="compositionally biased region" description="Acidic residues" evidence="1">
    <location>
        <begin position="34"/>
        <end position="44"/>
    </location>
</feature>
<proteinExistence type="predicted"/>
<comment type="caution">
    <text evidence="2">The sequence shown here is derived from an EMBL/GenBank/DDBJ whole genome shotgun (WGS) entry which is preliminary data.</text>
</comment>